<dbReference type="OrthoDB" id="81962at2157"/>
<evidence type="ECO:0000313" key="3">
    <source>
        <dbReference type="EMBL" id="RAO79841.1"/>
    </source>
</evidence>
<feature type="transmembrane region" description="Helical" evidence="2">
    <location>
        <begin position="33"/>
        <end position="52"/>
    </location>
</feature>
<dbReference type="SUPFAM" id="SSF56024">
    <property type="entry name" value="Phospholipase D/nuclease"/>
    <property type="match status" value="1"/>
</dbReference>
<keyword evidence="2" id="KW-1133">Transmembrane helix</keyword>
<dbReference type="Gene3D" id="3.30.870.10">
    <property type="entry name" value="Endonuclease Chain A"/>
    <property type="match status" value="1"/>
</dbReference>
<accession>A0A328PEX4</accession>
<feature type="region of interest" description="Disordered" evidence="1">
    <location>
        <begin position="68"/>
        <end position="208"/>
    </location>
</feature>
<dbReference type="AlphaFoldDB" id="A0A328PEX4"/>
<evidence type="ECO:0000256" key="1">
    <source>
        <dbReference type="SAM" id="MobiDB-lite"/>
    </source>
</evidence>
<keyword evidence="4" id="KW-1185">Reference proteome</keyword>
<sequence>MIYFLITLGGMGLLIIGVYLMTFGFGIPPSFGLFFLGLCLFVTGMLMIVLFAGSIDLQSLKVETAPIPKRKTSKKTKAIPKSVRRPRKGIMEKLKTEIEPEKVVEEPPTKPKLKKVETPTQELPKEPKKDKTQKTARKPRPSMGEKLKTEKEKETPSKPTKAPTPIKPIKKPQPTEKPKTEIKPKKEPSSEKTDEKPPKKPKGKDSDFVIKRLQSLKRKYVGDIEGIDEVIEERLTPIKGVLGKMRSTIIWSFDALDVQNTMQDILTGAKESIILMYPWIRNLDVSILKKCMDTKSKLIIQEASLDDEASVELIKLLMDNNVDVRTMPHVHTVAAVVDDKKGLIISTDPIYDSFEVGVIYNDKRSIKEIEKLFEKAWSLSKQIPIRGVTNET</sequence>
<feature type="transmembrane region" description="Helical" evidence="2">
    <location>
        <begin position="5"/>
        <end position="27"/>
    </location>
</feature>
<feature type="compositionally biased region" description="Basic residues" evidence="1">
    <location>
        <begin position="68"/>
        <end position="88"/>
    </location>
</feature>
<evidence type="ECO:0008006" key="5">
    <source>
        <dbReference type="Google" id="ProtNLM"/>
    </source>
</evidence>
<dbReference type="EMBL" id="QLOE01000001">
    <property type="protein sequence ID" value="RAO79841.1"/>
    <property type="molecule type" value="Genomic_DNA"/>
</dbReference>
<protein>
    <recommendedName>
        <fullName evidence="5">DUF308 domain-containing protein</fullName>
    </recommendedName>
</protein>
<feature type="compositionally biased region" description="Basic and acidic residues" evidence="1">
    <location>
        <begin position="173"/>
        <end position="208"/>
    </location>
</feature>
<reference evidence="3 4" key="1">
    <citation type="submission" date="2018-06" db="EMBL/GenBank/DDBJ databases">
        <title>Draft genome sequence of hyperthermophilic methanogen Methanothermobacter tenebrarum sp. MCM-B 1447.</title>
        <authorList>
            <person name="Pore S.D."/>
            <person name="Dagar S."/>
            <person name="Dhakephalkar P.K."/>
        </authorList>
    </citation>
    <scope>NUCLEOTIDE SEQUENCE [LARGE SCALE GENOMIC DNA]</scope>
    <source>
        <strain evidence="3 4">MCM B 1447</strain>
    </source>
</reference>
<dbReference type="Proteomes" id="UP000249782">
    <property type="component" value="Unassembled WGS sequence"/>
</dbReference>
<feature type="compositionally biased region" description="Basic and acidic residues" evidence="1">
    <location>
        <begin position="143"/>
        <end position="156"/>
    </location>
</feature>
<evidence type="ECO:0000256" key="2">
    <source>
        <dbReference type="SAM" id="Phobius"/>
    </source>
</evidence>
<gene>
    <name evidence="3" type="ORF">DPC56_00750</name>
</gene>
<organism evidence="3 4">
    <name type="scientific">Methanothermobacter tenebrarum</name>
    <dbReference type="NCBI Taxonomy" id="680118"/>
    <lineage>
        <taxon>Archaea</taxon>
        <taxon>Methanobacteriati</taxon>
        <taxon>Methanobacteriota</taxon>
        <taxon>Methanomada group</taxon>
        <taxon>Methanobacteria</taxon>
        <taxon>Methanobacteriales</taxon>
        <taxon>Methanobacteriaceae</taxon>
        <taxon>Methanothermobacter</taxon>
    </lineage>
</organism>
<keyword evidence="2" id="KW-0812">Transmembrane</keyword>
<feature type="compositionally biased region" description="Basic and acidic residues" evidence="1">
    <location>
        <begin position="89"/>
        <end position="133"/>
    </location>
</feature>
<keyword evidence="2" id="KW-0472">Membrane</keyword>
<proteinExistence type="predicted"/>
<comment type="caution">
    <text evidence="3">The sequence shown here is derived from an EMBL/GenBank/DDBJ whole genome shotgun (WGS) entry which is preliminary data.</text>
</comment>
<name>A0A328PEX4_9EURY</name>
<evidence type="ECO:0000313" key="4">
    <source>
        <dbReference type="Proteomes" id="UP000249782"/>
    </source>
</evidence>